<dbReference type="KEGG" id="fli:Fleli_2159"/>
<dbReference type="RefSeq" id="WP_014797986.1">
    <property type="nucleotide sequence ID" value="NC_018018.1"/>
</dbReference>
<dbReference type="OrthoDB" id="9806766at2"/>
<dbReference type="InterPro" id="IPR025533">
    <property type="entry name" value="DUF4419"/>
</dbReference>
<sequence>MKQKASITFEVEKLKRAKKPLKETSFEQISKQFSEETIIGSADGKEFVSFGTHSFLKGMQVAYAEHRPFVLSPDMIWLLICQGFSKHVEVNAEKLRHLFVDFEGKKELIIENDNLLNLDKTILKAEWKKSIDEMNGEVAKHVGEDLINNLTADFSTTSLTEKIVSQITVLNAFQPYFDYTFETYACGIPQITLEGTIEDWQKVIDKSKKLAVYELDWWISELIPILEEIKETAKGGVINTEFWMNMFKQHTLEEYGSPTILDGWIIRFFPYYQSGYKKDLFEMGLSGIDDLPPQIVNVPFIHRIIGGIEPIGDIPKEFLAGFFGLEQNPTDLSLRPIIEWSIIPKRKFISNLPKGLEDADLVYKNITEFPTELLALEEISHLELFFNREVKLPQELSKKLIFYIKIEGEIKDENYIKDCLEGTLRGQINKVSFENTELRTVVKAESKKLRAEWEKEQEEKRKKTFLYKLKNLFN</sequence>
<dbReference type="EMBL" id="CP003345">
    <property type="protein sequence ID" value="AFM04539.1"/>
    <property type="molecule type" value="Genomic_DNA"/>
</dbReference>
<reference evidence="2" key="1">
    <citation type="submission" date="2012-06" db="EMBL/GenBank/DDBJ databases">
        <title>The complete genome of Flexibacter litoralis DSM 6794.</title>
        <authorList>
            <person name="Lucas S."/>
            <person name="Copeland A."/>
            <person name="Lapidus A."/>
            <person name="Glavina del Rio T."/>
            <person name="Dalin E."/>
            <person name="Tice H."/>
            <person name="Bruce D."/>
            <person name="Goodwin L."/>
            <person name="Pitluck S."/>
            <person name="Peters L."/>
            <person name="Ovchinnikova G."/>
            <person name="Lu M."/>
            <person name="Kyrpides N."/>
            <person name="Mavromatis K."/>
            <person name="Ivanova N."/>
            <person name="Brettin T."/>
            <person name="Detter J.C."/>
            <person name="Han C."/>
            <person name="Larimer F."/>
            <person name="Land M."/>
            <person name="Hauser L."/>
            <person name="Markowitz V."/>
            <person name="Cheng J.-F."/>
            <person name="Hugenholtz P."/>
            <person name="Woyke T."/>
            <person name="Wu D."/>
            <person name="Spring S."/>
            <person name="Lang E."/>
            <person name="Kopitz M."/>
            <person name="Brambilla E."/>
            <person name="Klenk H.-P."/>
            <person name="Eisen J.A."/>
        </authorList>
    </citation>
    <scope>NUCLEOTIDE SEQUENCE [LARGE SCALE GENOMIC DNA]</scope>
    <source>
        <strain evidence="2">ATCC 23117 / DSM 6794 / NBRC 15988 / NCIMB 1366 / Sio-4</strain>
    </source>
</reference>
<accession>I4AKQ4</accession>
<keyword evidence="2" id="KW-1185">Reference proteome</keyword>
<evidence type="ECO:0000313" key="1">
    <source>
        <dbReference type="EMBL" id="AFM04539.1"/>
    </source>
</evidence>
<gene>
    <name evidence="1" type="ordered locus">Fleli_2159</name>
</gene>
<evidence type="ECO:0008006" key="3">
    <source>
        <dbReference type="Google" id="ProtNLM"/>
    </source>
</evidence>
<dbReference type="AlphaFoldDB" id="I4AKQ4"/>
<dbReference type="eggNOG" id="ENOG502ZS2M">
    <property type="taxonomic scope" value="Bacteria"/>
</dbReference>
<dbReference type="PANTHER" id="PTHR31252">
    <property type="entry name" value="DUF4419 DOMAIN-CONTAINING PROTEIN"/>
    <property type="match status" value="1"/>
</dbReference>
<dbReference type="Pfam" id="PF14388">
    <property type="entry name" value="DUF4419"/>
    <property type="match status" value="1"/>
</dbReference>
<proteinExistence type="predicted"/>
<dbReference type="PATRIC" id="fig|880071.3.peg.2146"/>
<organism evidence="1 2">
    <name type="scientific">Bernardetia litoralis (strain ATCC 23117 / DSM 6794 / NBRC 15988 / NCIMB 1366 / Fx l1 / Sio-4)</name>
    <name type="common">Flexibacter litoralis</name>
    <dbReference type="NCBI Taxonomy" id="880071"/>
    <lineage>
        <taxon>Bacteria</taxon>
        <taxon>Pseudomonadati</taxon>
        <taxon>Bacteroidota</taxon>
        <taxon>Cytophagia</taxon>
        <taxon>Cytophagales</taxon>
        <taxon>Bernardetiaceae</taxon>
        <taxon>Bernardetia</taxon>
    </lineage>
</organism>
<evidence type="ECO:0000313" key="2">
    <source>
        <dbReference type="Proteomes" id="UP000006054"/>
    </source>
</evidence>
<dbReference type="PANTHER" id="PTHR31252:SF11">
    <property type="entry name" value="DUF4419 DOMAIN-CONTAINING PROTEIN"/>
    <property type="match status" value="1"/>
</dbReference>
<dbReference type="HOGENOM" id="CLU_033534_0_0_10"/>
<protein>
    <recommendedName>
        <fullName evidence="3">DUF4419 domain-containing protein</fullName>
    </recommendedName>
</protein>
<dbReference type="Proteomes" id="UP000006054">
    <property type="component" value="Chromosome"/>
</dbReference>
<name>I4AKQ4_BERLS</name>
<dbReference type="STRING" id="880071.Fleli_2159"/>